<feature type="compositionally biased region" description="Low complexity" evidence="1">
    <location>
        <begin position="227"/>
        <end position="264"/>
    </location>
</feature>
<name>A0A135UM65_9PEZI</name>
<feature type="compositionally biased region" description="Acidic residues" evidence="1">
    <location>
        <begin position="632"/>
        <end position="642"/>
    </location>
</feature>
<dbReference type="OrthoDB" id="4848629at2759"/>
<feature type="region of interest" description="Disordered" evidence="1">
    <location>
        <begin position="1017"/>
        <end position="1090"/>
    </location>
</feature>
<feature type="region of interest" description="Disordered" evidence="1">
    <location>
        <begin position="217"/>
        <end position="264"/>
    </location>
</feature>
<feature type="region of interest" description="Disordered" evidence="1">
    <location>
        <begin position="761"/>
        <end position="814"/>
    </location>
</feature>
<feature type="compositionally biased region" description="Acidic residues" evidence="1">
    <location>
        <begin position="974"/>
        <end position="984"/>
    </location>
</feature>
<evidence type="ECO:0000313" key="3">
    <source>
        <dbReference type="Proteomes" id="UP000070121"/>
    </source>
</evidence>
<feature type="compositionally biased region" description="Acidic residues" evidence="1">
    <location>
        <begin position="548"/>
        <end position="557"/>
    </location>
</feature>
<proteinExistence type="predicted"/>
<gene>
    <name evidence="2" type="ORF">CSAL01_11204</name>
</gene>
<accession>A0A135UM65</accession>
<feature type="compositionally biased region" description="Basic residues" evidence="1">
    <location>
        <begin position="1060"/>
        <end position="1070"/>
    </location>
</feature>
<comment type="caution">
    <text evidence="2">The sequence shown here is derived from an EMBL/GenBank/DDBJ whole genome shotgun (WGS) entry which is preliminary data.</text>
</comment>
<feature type="compositionally biased region" description="Acidic residues" evidence="1">
    <location>
        <begin position="1038"/>
        <end position="1056"/>
    </location>
</feature>
<organism evidence="2 3">
    <name type="scientific">Colletotrichum salicis</name>
    <dbReference type="NCBI Taxonomy" id="1209931"/>
    <lineage>
        <taxon>Eukaryota</taxon>
        <taxon>Fungi</taxon>
        <taxon>Dikarya</taxon>
        <taxon>Ascomycota</taxon>
        <taxon>Pezizomycotina</taxon>
        <taxon>Sordariomycetes</taxon>
        <taxon>Hypocreomycetidae</taxon>
        <taxon>Glomerellales</taxon>
        <taxon>Glomerellaceae</taxon>
        <taxon>Colletotrichum</taxon>
        <taxon>Colletotrichum acutatum species complex</taxon>
    </lineage>
</organism>
<feature type="compositionally biased region" description="Low complexity" evidence="1">
    <location>
        <begin position="829"/>
        <end position="841"/>
    </location>
</feature>
<feature type="compositionally biased region" description="Basic and acidic residues" evidence="1">
    <location>
        <begin position="1071"/>
        <end position="1090"/>
    </location>
</feature>
<sequence>MWDIYLQMAEKKQEDIERLKRYIAKLRTPRLRTRVIDEKDLPDVIHKRLYSNEKVINVSPPAINPHVSLRECVDARRALASSNQALASSRESLATSMQVLTSCIEADVKARGNFVARQVMASFNLVTAYRAQRTVRPVPEFFDVGKDASQARVSSQTSNAHVDVVKVAQTSRKVIQVSKSTQTADFAPLSFSAIVISPLSTAPIIFSPVQVRAVQVSQPTQDSGPEPLSLSPLATSPSSTPSVTSLPASKEKAPAASSMPSPSTLSASKKIVLLAPPMPSPRTPDEKVPSTHNFTTQALQPETTEKITSPGISAEEVGPIEIVAVQSPPKPTDKAPSLVGKLSSNYMFLVQDKQPETTEMPSPGTPAPAVGPARIATFPFPPKIADTLPSLVGELSSKNMFLVQAKKLVHEDRVDNVFAIKTQVKAAVVAPTFVLPPSEVTALPAPVANIEPSLPIAIPPVSQSPVLSATVNSPVEIDEAPKMEGLHQPVINIEQVPVAPQAPKAAPEVVLATPVIITGLLIDNVSAVPDNEMEWTEEGENISRIDEPESDKEDELMEEDSFIKDLWYSDIEDDIEDNSPPLTPSHAPHRTESAPEHQPDVDMIEAPQIPHDREVDMDEATNGDDPDSKPEEMDEYIEEEELSPPVHRPMVQVLPAPEAVITDVTVATDSGSKLEKVPEDEQVKKASPPIFPAAIRFSPTPELVEVDKVPVTAGPEPELENLPEDDEVERFSPSVSPAAKANSTPEAVKFDKVPVAAVPKPQGLKQLTKDESNKKYAHLFITPRRLKPALPRPSSSPRPNGDSPGAIVIQAPDNWNSKVKAETGSKLVLLPASSLKASPSPRTNLPLNGPRPRQNSPAPKTTIEPETDVPGEPADQPPFPTVTHTPEPSAQSVKASLPPTTTTEPESEVPGEPEDQLASPTVPQTPEPPVTGSGLLTTPSIIPGLSWSAPPPPMPPVREQQTLVLRDPSPEPEAVPESDYDSDSSVEFLGIDEYIPPPSPRKILPLRRRRLALALGPAPAPSFTPEAPPRSPSPESEALSEIDEVLDDEAMSEDDEFPKPRKVLPLRRRRVGDEQRQRAQAEEHELRKKQLQEEQDKLDKIAARFRPPPSLPNVPDQPMTPTSFLGVALSPAPAVASPTLLAVDPSLTALLVVVIGSPEVENELKRTLEPLWDLIDANQIKKYGVKSLTMLAMKKWGELMEDKRYGKGQTILCSMFDDLVEKWADKVVTETFVDHLIVLNDPESQDDIMDPWLEKIREARKN</sequence>
<dbReference type="STRING" id="1209931.A0A135UM65"/>
<keyword evidence="3" id="KW-1185">Reference proteome</keyword>
<feature type="compositionally biased region" description="Polar residues" evidence="1">
    <location>
        <begin position="882"/>
        <end position="894"/>
    </location>
</feature>
<reference evidence="2 3" key="1">
    <citation type="submission" date="2014-02" db="EMBL/GenBank/DDBJ databases">
        <title>The genome sequence of Colletotrichum salicis CBS 607.94.</title>
        <authorList>
            <person name="Baroncelli R."/>
            <person name="Thon M.R."/>
        </authorList>
    </citation>
    <scope>NUCLEOTIDE SEQUENCE [LARGE SCALE GENOMIC DNA]</scope>
    <source>
        <strain evidence="2 3">CBS 607.94</strain>
    </source>
</reference>
<feature type="region of interest" description="Disordered" evidence="1">
    <location>
        <begin position="533"/>
        <end position="557"/>
    </location>
</feature>
<feature type="compositionally biased region" description="Basic and acidic residues" evidence="1">
    <location>
        <begin position="589"/>
        <end position="600"/>
    </location>
</feature>
<evidence type="ECO:0000256" key="1">
    <source>
        <dbReference type="SAM" id="MobiDB-lite"/>
    </source>
</evidence>
<feature type="compositionally biased region" description="Acidic residues" evidence="1">
    <location>
        <begin position="615"/>
        <end position="625"/>
    </location>
</feature>
<protein>
    <submittedName>
        <fullName evidence="2">Uncharacterized protein</fullName>
    </submittedName>
</protein>
<feature type="compositionally biased region" description="Acidic residues" evidence="1">
    <location>
        <begin position="905"/>
        <end position="915"/>
    </location>
</feature>
<dbReference type="AlphaFoldDB" id="A0A135UM65"/>
<feature type="region of interest" description="Disordered" evidence="1">
    <location>
        <begin position="829"/>
        <end position="984"/>
    </location>
</feature>
<feature type="region of interest" description="Disordered" evidence="1">
    <location>
        <begin position="573"/>
        <end position="647"/>
    </location>
</feature>
<feature type="compositionally biased region" description="Pro residues" evidence="1">
    <location>
        <begin position="1018"/>
        <end position="1032"/>
    </location>
</feature>
<dbReference type="Proteomes" id="UP000070121">
    <property type="component" value="Unassembled WGS sequence"/>
</dbReference>
<evidence type="ECO:0000313" key="2">
    <source>
        <dbReference type="EMBL" id="KXH61490.1"/>
    </source>
</evidence>
<dbReference type="EMBL" id="JFFI01001275">
    <property type="protein sequence ID" value="KXH61490.1"/>
    <property type="molecule type" value="Genomic_DNA"/>
</dbReference>